<evidence type="ECO:0000313" key="1">
    <source>
        <dbReference type="EMBL" id="ASR50965.1"/>
    </source>
</evidence>
<dbReference type="RefSeq" id="WP_117351781.1">
    <property type="nucleotide sequence ID" value="NZ_CP020083.1"/>
</dbReference>
<accession>A0ABM6M545</accession>
<keyword evidence="1" id="KW-0808">Transferase</keyword>
<keyword evidence="2" id="KW-1185">Reference proteome</keyword>
<dbReference type="Gene3D" id="3.40.50.2000">
    <property type="entry name" value="Glycogen Phosphorylase B"/>
    <property type="match status" value="2"/>
</dbReference>
<dbReference type="SUPFAM" id="SSF53756">
    <property type="entry name" value="UDP-Glycosyltransferase/glycogen phosphorylase"/>
    <property type="match status" value="1"/>
</dbReference>
<dbReference type="InterPro" id="IPR008928">
    <property type="entry name" value="6-hairpin_glycosidase_sf"/>
</dbReference>
<protein>
    <submittedName>
        <fullName evidence="1">Glycosyl transferase family 1</fullName>
    </submittedName>
</protein>
<proteinExistence type="predicted"/>
<dbReference type="PANTHER" id="PTHR12526:SF572">
    <property type="entry name" value="BLL5144 PROTEIN"/>
    <property type="match status" value="1"/>
</dbReference>
<dbReference type="SUPFAM" id="SSF48208">
    <property type="entry name" value="Six-hairpin glycosidases"/>
    <property type="match status" value="1"/>
</dbReference>
<dbReference type="Proteomes" id="UP000258016">
    <property type="component" value="Chromosome"/>
</dbReference>
<dbReference type="Pfam" id="PF13692">
    <property type="entry name" value="Glyco_trans_1_4"/>
    <property type="match status" value="1"/>
</dbReference>
<name>A0ABM6M545_9SPHN</name>
<sequence length="772" mass="84855">MFFAHGSKGEDQHSSTIVSFPRRQAQRCVTIISTYPPRKCGLATFAADVVEQVGAHFDNVKFNIWAMTNGDAAIPEGVNAICSSDVESHRTAAAAINATTTDAVWVQHEFGIYGGPDGEMIIDLVDRIAAPLIITFHTVLEDPSDNQRRIIDHLVSRASRIMVMSPLSRDRLTERHHAPHEIIDVIEHGAPDRPFGREQQFKAERGLGDRPVLTTFGLLGRGKGLEAVIEALPAILRSNPDICYRIVGATHPNLVASEGERYREELMQRAEQLGVAHAIEWENRFLNTDELLDQLEACDIYLTPYPNLQQSTSGTLSYAVALGKAVVSTPYIHARELLAGGVGVLIEPQSVSGIADAVCSLLADPGTLAAQKLRAYDRGRQTIWPRFAEAVEQMIEQTVSRPLSKTALVQPSFDGVRRMSDSTGMFQHALGMIPDRRHGYCLDDNVRALMLLNVTTAIGTSEQTDRSTVCASFIQHAWNPDKGLFRNFMGFDRSWLEDFGSEDSNGRTVWSLAHTAVNNPNREIREWATRLYDEVLDHCATLDSPRTLAFITLGASAMLQVRPAHGPSLRAAERGAGILAHLAGQSRRPDWTWFEAMLAYDNPRMPQALIAAGMALGRNDWLEIGLDTLRWICERQIAAAGHFRPIGSEGFGQDYGHMPFDQQPLEAQAALDACAAAFAADGGPHWRRYGLAAWNWFFGANDRGEVLADPVSGLCRDGLNPRGANLNCGAESILAFQLGYHSMLALVPDEGQHSGDAVEKLKKQVSRALAYP</sequence>
<reference evidence="1 2" key="1">
    <citation type="submission" date="2017-03" db="EMBL/GenBank/DDBJ databases">
        <title>Complete genome sequence of Blastomonas fulva degrading microcsystin LR.</title>
        <authorList>
            <person name="Lee H.-g."/>
            <person name="Jin L."/>
            <person name="oh H.-M."/>
        </authorList>
    </citation>
    <scope>NUCLEOTIDE SEQUENCE [LARGE SCALE GENOMIC DNA]</scope>
    <source>
        <strain evidence="1 2">T2</strain>
    </source>
</reference>
<organism evidence="1 2">
    <name type="scientific">Blastomonas fulva</name>
    <dbReference type="NCBI Taxonomy" id="1550728"/>
    <lineage>
        <taxon>Bacteria</taxon>
        <taxon>Pseudomonadati</taxon>
        <taxon>Pseudomonadota</taxon>
        <taxon>Alphaproteobacteria</taxon>
        <taxon>Sphingomonadales</taxon>
        <taxon>Sphingomonadaceae</taxon>
        <taxon>Blastomonas</taxon>
    </lineage>
</organism>
<dbReference type="PANTHER" id="PTHR12526">
    <property type="entry name" value="GLYCOSYLTRANSFERASE"/>
    <property type="match status" value="1"/>
</dbReference>
<dbReference type="GeneID" id="303484997"/>
<evidence type="ECO:0000313" key="2">
    <source>
        <dbReference type="Proteomes" id="UP000258016"/>
    </source>
</evidence>
<dbReference type="EMBL" id="CP020083">
    <property type="protein sequence ID" value="ASR50965.1"/>
    <property type="molecule type" value="Genomic_DNA"/>
</dbReference>
<dbReference type="GO" id="GO:0016740">
    <property type="term" value="F:transferase activity"/>
    <property type="evidence" value="ECO:0007669"/>
    <property type="project" value="UniProtKB-KW"/>
</dbReference>
<gene>
    <name evidence="1" type="ORF">B5J99_05325</name>
</gene>